<reference evidence="1 2" key="1">
    <citation type="submission" date="2017-06" db="EMBL/GenBank/DDBJ databases">
        <title>Genome sequencing of Fusobacterium nucleatum subsp. polymorphum KCOM 1275 (=ChDC F310).</title>
        <authorList>
            <person name="Kook J.-K."/>
            <person name="Park S.-N."/>
            <person name="Lim Y.K."/>
            <person name="Roh H."/>
        </authorList>
    </citation>
    <scope>NUCLEOTIDE SEQUENCE [LARGE SCALE GENOMIC DNA]</scope>
    <source>
        <strain evidence="1 2">KCOM 1275</strain>
    </source>
</reference>
<gene>
    <name evidence="1" type="ORF">CBG61_05185</name>
</gene>
<evidence type="ECO:0000313" key="2">
    <source>
        <dbReference type="Proteomes" id="UP000197638"/>
    </source>
</evidence>
<evidence type="ECO:0000313" key="1">
    <source>
        <dbReference type="EMBL" id="ASG28380.1"/>
    </source>
</evidence>
<organism evidence="1 2">
    <name type="scientific">Fusobacterium nucleatum subsp. polymorphum</name>
    <name type="common">Fusobacterium polymorphum</name>
    <dbReference type="NCBI Taxonomy" id="76857"/>
    <lineage>
        <taxon>Bacteria</taxon>
        <taxon>Fusobacteriati</taxon>
        <taxon>Fusobacteriota</taxon>
        <taxon>Fusobacteriia</taxon>
        <taxon>Fusobacteriales</taxon>
        <taxon>Fusobacteriaceae</taxon>
        <taxon>Fusobacterium</taxon>
    </lineage>
</organism>
<protein>
    <recommendedName>
        <fullName evidence="3">Lipoprotein</fullName>
    </recommendedName>
</protein>
<proteinExistence type="predicted"/>
<accession>A0A241Q0V4</accession>
<dbReference type="PROSITE" id="PS51257">
    <property type="entry name" value="PROKAR_LIPOPROTEIN"/>
    <property type="match status" value="1"/>
</dbReference>
<dbReference type="EMBL" id="CP022123">
    <property type="protein sequence ID" value="ASG28380.1"/>
    <property type="molecule type" value="Genomic_DNA"/>
</dbReference>
<sequence>MIMNIKKSLLAIALTLLTGCTGLKEFNEKLANINNKLGGTSQSTTNANEKKVINLIDTTKSKYGEFKKFELIQDKEGYWSFSFEYVNKTNTAHILELIFVFKDKEGDTFKAMVHSNPKVEYYVDGKNEASQGKKKEKNIGLMISPEDRSTYVETRVKTKPF</sequence>
<dbReference type="Proteomes" id="UP000197638">
    <property type="component" value="Chromosome"/>
</dbReference>
<name>A0A241Q0V4_FUSNP</name>
<dbReference type="AlphaFoldDB" id="A0A241Q0V4"/>
<evidence type="ECO:0008006" key="3">
    <source>
        <dbReference type="Google" id="ProtNLM"/>
    </source>
</evidence>